<comment type="caution">
    <text evidence="2">The sequence shown here is derived from an EMBL/GenBank/DDBJ whole genome shotgun (WGS) entry which is preliminary data.</text>
</comment>
<gene>
    <name evidence="2" type="ORF">HW932_10105</name>
</gene>
<evidence type="ECO:0000313" key="2">
    <source>
        <dbReference type="EMBL" id="NVZ09614.1"/>
    </source>
</evidence>
<sequence>MTKFFTVSSLACCLALSWSIGYAQTTTKTVKPYAYSMKITVSRPKGSDAEASLKDKTKPSTTAFTPCTDVWKRDVLSFQLTYDAGKRTVNKKDGTVTSSVTDVYFFFYNPQALGLKTTATPTTDPNDTSDTDADYTEMCEINNAIEYQACDPKIWVITRPAVGTAPLAMRPLAETADIRFGDIDHIYLSKDENLGTGKISDSTLRSYMKFDDLTQGLWSLIGVVGPIIDLNSTTPPLELEFDDQTKWAAWDAVSFMLGSPWGNGKICQ</sequence>
<evidence type="ECO:0000313" key="3">
    <source>
        <dbReference type="Proteomes" id="UP000592294"/>
    </source>
</evidence>
<proteinExistence type="predicted"/>
<name>A0A850R723_9GAMM</name>
<dbReference type="EMBL" id="JABZEO010000006">
    <property type="protein sequence ID" value="NVZ09614.1"/>
    <property type="molecule type" value="Genomic_DNA"/>
</dbReference>
<dbReference type="AlphaFoldDB" id="A0A850R723"/>
<dbReference type="RefSeq" id="WP_176976378.1">
    <property type="nucleotide sequence ID" value="NZ_JABZEO010000006.1"/>
</dbReference>
<keyword evidence="3" id="KW-1185">Reference proteome</keyword>
<feature type="chain" id="PRO_5032551008" evidence="1">
    <location>
        <begin position="24"/>
        <end position="268"/>
    </location>
</feature>
<reference evidence="2 3" key="1">
    <citation type="submission" date="2020-06" db="EMBL/GenBank/DDBJ databases">
        <title>Whole-genome sequence of Allochromatium humboldtianum DSM 21881, type strain.</title>
        <authorList>
            <person name="Kyndt J.A."/>
            <person name="Meyer T.E."/>
        </authorList>
    </citation>
    <scope>NUCLEOTIDE SEQUENCE [LARGE SCALE GENOMIC DNA]</scope>
    <source>
        <strain evidence="2 3">DSM 21881</strain>
    </source>
</reference>
<feature type="signal peptide" evidence="1">
    <location>
        <begin position="1"/>
        <end position="23"/>
    </location>
</feature>
<accession>A0A850R723</accession>
<keyword evidence="1" id="KW-0732">Signal</keyword>
<protein>
    <submittedName>
        <fullName evidence="2">Uncharacterized protein</fullName>
    </submittedName>
</protein>
<dbReference type="Proteomes" id="UP000592294">
    <property type="component" value="Unassembled WGS sequence"/>
</dbReference>
<organism evidence="2 3">
    <name type="scientific">Allochromatium humboldtianum</name>
    <dbReference type="NCBI Taxonomy" id="504901"/>
    <lineage>
        <taxon>Bacteria</taxon>
        <taxon>Pseudomonadati</taxon>
        <taxon>Pseudomonadota</taxon>
        <taxon>Gammaproteobacteria</taxon>
        <taxon>Chromatiales</taxon>
        <taxon>Chromatiaceae</taxon>
        <taxon>Allochromatium</taxon>
    </lineage>
</organism>
<evidence type="ECO:0000256" key="1">
    <source>
        <dbReference type="SAM" id="SignalP"/>
    </source>
</evidence>